<protein>
    <recommendedName>
        <fullName evidence="2">GYD domain-containing protein</fullName>
    </recommendedName>
</protein>
<name>A0A6J4JJS7_9PSEU</name>
<gene>
    <name evidence="1" type="ORF">AVDCRST_MAG54-3507</name>
</gene>
<evidence type="ECO:0000313" key="1">
    <source>
        <dbReference type="EMBL" id="CAA9279842.1"/>
    </source>
</evidence>
<dbReference type="Pfam" id="PF08734">
    <property type="entry name" value="GYD"/>
    <property type="match status" value="1"/>
</dbReference>
<dbReference type="AlphaFoldDB" id="A0A6J4JJS7"/>
<sequence>MAKFVVFFNYTAETWSKMISTPSDRLAAVREMARTVGGDVESLYFMFGAKDGFVIVDVPDAAAAAAVAIAVSSTGAVQNLETHELIAPDDLSGVLERAGTARGGYRPPGT</sequence>
<accession>A0A6J4JJS7</accession>
<proteinExistence type="predicted"/>
<evidence type="ECO:0008006" key="2">
    <source>
        <dbReference type="Google" id="ProtNLM"/>
    </source>
</evidence>
<reference evidence="1" key="1">
    <citation type="submission" date="2020-02" db="EMBL/GenBank/DDBJ databases">
        <authorList>
            <person name="Meier V. D."/>
        </authorList>
    </citation>
    <scope>NUCLEOTIDE SEQUENCE</scope>
    <source>
        <strain evidence="1">AVDCRST_MAG54</strain>
    </source>
</reference>
<dbReference type="InterPro" id="IPR014845">
    <property type="entry name" value="GYD/TTHA1554"/>
</dbReference>
<dbReference type="EMBL" id="CADCTH010000447">
    <property type="protein sequence ID" value="CAA9279842.1"/>
    <property type="molecule type" value="Genomic_DNA"/>
</dbReference>
<organism evidence="1">
    <name type="scientific">uncultured Actinomycetospora sp</name>
    <dbReference type="NCBI Taxonomy" id="1135996"/>
    <lineage>
        <taxon>Bacteria</taxon>
        <taxon>Bacillati</taxon>
        <taxon>Actinomycetota</taxon>
        <taxon>Actinomycetes</taxon>
        <taxon>Pseudonocardiales</taxon>
        <taxon>Pseudonocardiaceae</taxon>
        <taxon>Actinomycetospora</taxon>
        <taxon>environmental samples</taxon>
    </lineage>
</organism>